<dbReference type="CDD" id="cd03116">
    <property type="entry name" value="MobB"/>
    <property type="match status" value="1"/>
</dbReference>
<organism evidence="2 3">
    <name type="scientific">Roseivivax isoporae LMG 25204</name>
    <dbReference type="NCBI Taxonomy" id="1449351"/>
    <lineage>
        <taxon>Bacteria</taxon>
        <taxon>Pseudomonadati</taxon>
        <taxon>Pseudomonadota</taxon>
        <taxon>Alphaproteobacteria</taxon>
        <taxon>Rhodobacterales</taxon>
        <taxon>Roseobacteraceae</taxon>
        <taxon>Roseivivax</taxon>
    </lineage>
</organism>
<dbReference type="SUPFAM" id="SSF52540">
    <property type="entry name" value="P-loop containing nucleoside triphosphate hydrolases"/>
    <property type="match status" value="1"/>
</dbReference>
<dbReference type="Pfam" id="PF03205">
    <property type="entry name" value="MobB"/>
    <property type="match status" value="1"/>
</dbReference>
<proteinExistence type="predicted"/>
<evidence type="ECO:0000313" key="2">
    <source>
        <dbReference type="EMBL" id="ETX30316.1"/>
    </source>
</evidence>
<dbReference type="Proteomes" id="UP000023430">
    <property type="component" value="Unassembled WGS sequence"/>
</dbReference>
<accession>X7FE04</accession>
<dbReference type="EMBL" id="JAME01000004">
    <property type="protein sequence ID" value="ETX30316.1"/>
    <property type="molecule type" value="Genomic_DNA"/>
</dbReference>
<dbReference type="GO" id="GO:0006777">
    <property type="term" value="P:Mo-molybdopterin cofactor biosynthetic process"/>
    <property type="evidence" value="ECO:0007669"/>
    <property type="project" value="InterPro"/>
</dbReference>
<dbReference type="PATRIC" id="fig|1449351.3.peg.737"/>
<protein>
    <submittedName>
        <fullName evidence="2">Molybdopterin-guanine dinucleotide biosynthesis protein MobB</fullName>
    </submittedName>
</protein>
<evidence type="ECO:0000313" key="3">
    <source>
        <dbReference type="Proteomes" id="UP000023430"/>
    </source>
</evidence>
<reference evidence="2 3" key="1">
    <citation type="submission" date="2014-01" db="EMBL/GenBank/DDBJ databases">
        <title>Roseivivax isoporae LMG 25204 Genome Sequencing.</title>
        <authorList>
            <person name="Lai Q."/>
            <person name="Li G."/>
            <person name="Shao Z."/>
        </authorList>
    </citation>
    <scope>NUCLEOTIDE SEQUENCE [LARGE SCALE GENOMIC DNA]</scope>
    <source>
        <strain evidence="2 3">LMG 25204</strain>
    </source>
</reference>
<dbReference type="STRING" id="1449351.RISW2_15890"/>
<dbReference type="RefSeq" id="WP_043766746.1">
    <property type="nucleotide sequence ID" value="NZ_JAME01000004.1"/>
</dbReference>
<sequence length="164" mass="17238">MRVYGVTGWKNTGKTGLVVRLVAHFAGQGLRVATVKHAHHATETDRPGTDSYRHREAGAAEVLVASPHRWALMAELAGAPEPPLSELLGRLSPADLVLIEGYKSEPHPKIETHRAAAGRDLLAPTSASVRAVASDTPLDGIGVPLFDLDDTAGIAAFIAAEVGL</sequence>
<dbReference type="InterPro" id="IPR027417">
    <property type="entry name" value="P-loop_NTPase"/>
</dbReference>
<dbReference type="NCBIfam" id="TIGR00176">
    <property type="entry name" value="mobB"/>
    <property type="match status" value="1"/>
</dbReference>
<comment type="caution">
    <text evidence="2">The sequence shown here is derived from an EMBL/GenBank/DDBJ whole genome shotgun (WGS) entry which is preliminary data.</text>
</comment>
<dbReference type="PANTHER" id="PTHR40072">
    <property type="entry name" value="MOLYBDOPTERIN-GUANINE DINUCLEOTIDE BIOSYNTHESIS ADAPTER PROTEIN-RELATED"/>
    <property type="match status" value="1"/>
</dbReference>
<dbReference type="PANTHER" id="PTHR40072:SF1">
    <property type="entry name" value="MOLYBDOPTERIN-GUANINE DINUCLEOTIDE BIOSYNTHESIS ADAPTER PROTEIN"/>
    <property type="match status" value="1"/>
</dbReference>
<dbReference type="AlphaFoldDB" id="X7FE04"/>
<dbReference type="eggNOG" id="COG1763">
    <property type="taxonomic scope" value="Bacteria"/>
</dbReference>
<dbReference type="GO" id="GO:0005525">
    <property type="term" value="F:GTP binding"/>
    <property type="evidence" value="ECO:0007669"/>
    <property type="project" value="InterPro"/>
</dbReference>
<keyword evidence="3" id="KW-1185">Reference proteome</keyword>
<evidence type="ECO:0000259" key="1">
    <source>
        <dbReference type="Pfam" id="PF03205"/>
    </source>
</evidence>
<dbReference type="InterPro" id="IPR004435">
    <property type="entry name" value="MobB_dom"/>
</dbReference>
<dbReference type="InterPro" id="IPR052539">
    <property type="entry name" value="MGD_biosynthesis_adapter"/>
</dbReference>
<dbReference type="Gene3D" id="3.40.50.300">
    <property type="entry name" value="P-loop containing nucleotide triphosphate hydrolases"/>
    <property type="match status" value="1"/>
</dbReference>
<dbReference type="OrthoDB" id="9804758at2"/>
<gene>
    <name evidence="2" type="ORF">RISW2_15890</name>
</gene>
<name>X7FE04_9RHOB</name>
<feature type="domain" description="Molybdopterin-guanine dinucleotide biosynthesis protein B (MobB)" evidence="1">
    <location>
        <begin position="4"/>
        <end position="135"/>
    </location>
</feature>